<dbReference type="Pfam" id="PF05922">
    <property type="entry name" value="Inhibitor_I9"/>
    <property type="match status" value="1"/>
</dbReference>
<dbReference type="InterPro" id="IPR041469">
    <property type="entry name" value="Subtilisin-like_FN3"/>
</dbReference>
<protein>
    <submittedName>
        <fullName evidence="18">Subtilisin-like protease Glyma18g48580</fullName>
    </submittedName>
</protein>
<evidence type="ECO:0000256" key="9">
    <source>
        <dbReference type="ARBA" id="ARBA00022825"/>
    </source>
</evidence>
<feature type="signal peptide" evidence="13">
    <location>
        <begin position="1"/>
        <end position="26"/>
    </location>
</feature>
<dbReference type="eggNOG" id="ENOG502QT1T">
    <property type="taxonomic scope" value="Eukaryota"/>
</dbReference>
<keyword evidence="7 13" id="KW-0732">Signal</keyword>
<evidence type="ECO:0000256" key="11">
    <source>
        <dbReference type="PIRSR" id="PIRSR615500-1"/>
    </source>
</evidence>
<evidence type="ECO:0000256" key="3">
    <source>
        <dbReference type="ARBA" id="ARBA00011073"/>
    </source>
</evidence>
<dbReference type="FunFam" id="3.30.70.80:FF:000002">
    <property type="entry name" value="Subtilisin-like protease SBT5.3"/>
    <property type="match status" value="1"/>
</dbReference>
<dbReference type="InterPro" id="IPR036852">
    <property type="entry name" value="Peptidase_S8/S53_dom_sf"/>
</dbReference>
<dbReference type="CDD" id="cd04852">
    <property type="entry name" value="Peptidases_S8_3"/>
    <property type="match status" value="1"/>
</dbReference>
<dbReference type="AlphaFoldDB" id="A0A1S2XLD1"/>
<evidence type="ECO:0000259" key="15">
    <source>
        <dbReference type="Pfam" id="PF05922"/>
    </source>
</evidence>
<evidence type="ECO:0000256" key="13">
    <source>
        <dbReference type="SAM" id="SignalP"/>
    </source>
</evidence>
<dbReference type="PANTHER" id="PTHR10795">
    <property type="entry name" value="PROPROTEIN CONVERTASE SUBTILISIN/KEXIN"/>
    <property type="match status" value="1"/>
</dbReference>
<dbReference type="Pfam" id="PF00082">
    <property type="entry name" value="Peptidase_S8"/>
    <property type="match status" value="1"/>
</dbReference>
<dbReference type="Gene3D" id="3.40.50.200">
    <property type="entry name" value="Peptidase S8/S53 domain"/>
    <property type="match status" value="1"/>
</dbReference>
<dbReference type="GO" id="GO:0006508">
    <property type="term" value="P:proteolysis"/>
    <property type="evidence" value="ECO:0007669"/>
    <property type="project" value="UniProtKB-KW"/>
</dbReference>
<keyword evidence="8 12" id="KW-0378">Hydrolase</keyword>
<reference evidence="17" key="1">
    <citation type="journal article" date="2013" name="Nat. Biotechnol.">
        <title>Draft genome sequence of chickpea (Cicer arietinum) provides a resource for trait improvement.</title>
        <authorList>
            <person name="Varshney R.K."/>
            <person name="Song C."/>
            <person name="Saxena R.K."/>
            <person name="Azam S."/>
            <person name="Yu S."/>
            <person name="Sharpe A.G."/>
            <person name="Cannon S."/>
            <person name="Baek J."/>
            <person name="Rosen B.D."/>
            <person name="Tar'an B."/>
            <person name="Millan T."/>
            <person name="Zhang X."/>
            <person name="Ramsay L.D."/>
            <person name="Iwata A."/>
            <person name="Wang Y."/>
            <person name="Nelson W."/>
            <person name="Farmer A.D."/>
            <person name="Gaur P.M."/>
            <person name="Soderlund C."/>
            <person name="Penmetsa R.V."/>
            <person name="Xu C."/>
            <person name="Bharti A.K."/>
            <person name="He W."/>
            <person name="Winter P."/>
            <person name="Zhao S."/>
            <person name="Hane J.K."/>
            <person name="Carrasquilla-Garcia N."/>
            <person name="Condie J.A."/>
            <person name="Upadhyaya H.D."/>
            <person name="Luo M.C."/>
            <person name="Thudi M."/>
            <person name="Gowda C.L."/>
            <person name="Singh N.P."/>
            <person name="Lichtenzveig J."/>
            <person name="Gali K.K."/>
            <person name="Rubio J."/>
            <person name="Nadarajan N."/>
            <person name="Dolezel J."/>
            <person name="Bansal K.C."/>
            <person name="Xu X."/>
            <person name="Edwards D."/>
            <person name="Zhang G."/>
            <person name="Kahl G."/>
            <person name="Gil J."/>
            <person name="Singh K.B."/>
            <person name="Datta S.K."/>
            <person name="Jackson S.A."/>
            <person name="Wang J."/>
            <person name="Cook D.R."/>
        </authorList>
    </citation>
    <scope>NUCLEOTIDE SEQUENCE [LARGE SCALE GENOMIC DNA]</scope>
    <source>
        <strain evidence="17">cv. CDC Frontier</strain>
    </source>
</reference>
<dbReference type="CDD" id="cd02120">
    <property type="entry name" value="PA_subtilisin_like"/>
    <property type="match status" value="1"/>
</dbReference>
<dbReference type="Gene3D" id="2.60.40.2310">
    <property type="match status" value="1"/>
</dbReference>
<dbReference type="GeneID" id="101489157"/>
<dbReference type="PRINTS" id="PR00723">
    <property type="entry name" value="SUBTILISIN"/>
</dbReference>
<dbReference type="KEGG" id="cam:101489157"/>
<dbReference type="GO" id="GO:0004252">
    <property type="term" value="F:serine-type endopeptidase activity"/>
    <property type="evidence" value="ECO:0007669"/>
    <property type="project" value="UniProtKB-UniRule"/>
</dbReference>
<dbReference type="InterPro" id="IPR037045">
    <property type="entry name" value="S8pro/Inhibitor_I9_sf"/>
</dbReference>
<dbReference type="InterPro" id="IPR045051">
    <property type="entry name" value="SBT"/>
</dbReference>
<organism evidence="17 18">
    <name type="scientific">Cicer arietinum</name>
    <name type="common">Chickpea</name>
    <name type="synonym">Garbanzo</name>
    <dbReference type="NCBI Taxonomy" id="3827"/>
    <lineage>
        <taxon>Eukaryota</taxon>
        <taxon>Viridiplantae</taxon>
        <taxon>Streptophyta</taxon>
        <taxon>Embryophyta</taxon>
        <taxon>Tracheophyta</taxon>
        <taxon>Spermatophyta</taxon>
        <taxon>Magnoliopsida</taxon>
        <taxon>eudicotyledons</taxon>
        <taxon>Gunneridae</taxon>
        <taxon>Pentapetalae</taxon>
        <taxon>rosids</taxon>
        <taxon>fabids</taxon>
        <taxon>Fabales</taxon>
        <taxon>Fabaceae</taxon>
        <taxon>Papilionoideae</taxon>
        <taxon>50 kb inversion clade</taxon>
        <taxon>NPAAA clade</taxon>
        <taxon>Hologalegina</taxon>
        <taxon>IRL clade</taxon>
        <taxon>Cicereae</taxon>
        <taxon>Cicer</taxon>
    </lineage>
</organism>
<evidence type="ECO:0000259" key="16">
    <source>
        <dbReference type="Pfam" id="PF17766"/>
    </source>
</evidence>
<dbReference type="InterPro" id="IPR015500">
    <property type="entry name" value="Peptidase_S8_subtilisin-rel"/>
</dbReference>
<comment type="subcellular location">
    <subcellularLocation>
        <location evidence="2">Secreted</location>
        <location evidence="2">Extracellular space</location>
        <location evidence="2">Apoplast</location>
    </subcellularLocation>
</comment>
<evidence type="ECO:0000256" key="8">
    <source>
        <dbReference type="ARBA" id="ARBA00022801"/>
    </source>
</evidence>
<feature type="domain" description="Subtilisin-like protease fibronectin type-III" evidence="16">
    <location>
        <begin position="693"/>
        <end position="788"/>
    </location>
</feature>
<dbReference type="GO" id="GO:0048046">
    <property type="term" value="C:apoplast"/>
    <property type="evidence" value="ECO:0007669"/>
    <property type="project" value="UniProtKB-SubCell"/>
</dbReference>
<keyword evidence="9 12" id="KW-0720">Serine protease</keyword>
<gene>
    <name evidence="18" type="primary">LOC101489157</name>
</gene>
<dbReference type="InterPro" id="IPR000209">
    <property type="entry name" value="Peptidase_S8/S53_dom"/>
</dbReference>
<dbReference type="InterPro" id="IPR023828">
    <property type="entry name" value="Peptidase_S8_Ser-AS"/>
</dbReference>
<dbReference type="FunFam" id="3.40.50.200:FF:000006">
    <property type="entry name" value="Subtilisin-like protease SBT1.5"/>
    <property type="match status" value="1"/>
</dbReference>
<comment type="function">
    <text evidence="1">Required for arbuscular mycorrhiza (AM) development during AM symbiosis with AM fungi (e.g. Glomeromycota intraradices).</text>
</comment>
<evidence type="ECO:0000256" key="2">
    <source>
        <dbReference type="ARBA" id="ARBA00004271"/>
    </source>
</evidence>
<dbReference type="InterPro" id="IPR034197">
    <property type="entry name" value="Peptidases_S8_3"/>
</dbReference>
<proteinExistence type="inferred from homology"/>
<dbReference type="GO" id="GO:0009610">
    <property type="term" value="P:response to symbiotic fungus"/>
    <property type="evidence" value="ECO:0007669"/>
    <property type="project" value="UniProtKB-ARBA"/>
</dbReference>
<evidence type="ECO:0000256" key="7">
    <source>
        <dbReference type="ARBA" id="ARBA00022729"/>
    </source>
</evidence>
<keyword evidence="17" id="KW-1185">Reference proteome</keyword>
<evidence type="ECO:0000256" key="12">
    <source>
        <dbReference type="PROSITE-ProRule" id="PRU01240"/>
    </source>
</evidence>
<evidence type="ECO:0000313" key="17">
    <source>
        <dbReference type="Proteomes" id="UP000087171"/>
    </source>
</evidence>
<evidence type="ECO:0000256" key="5">
    <source>
        <dbReference type="ARBA" id="ARBA00022525"/>
    </source>
</evidence>
<feature type="chain" id="PRO_5010196961" evidence="13">
    <location>
        <begin position="27"/>
        <end position="791"/>
    </location>
</feature>
<evidence type="ECO:0000313" key="18">
    <source>
        <dbReference type="RefSeq" id="XP_004491111.1"/>
    </source>
</evidence>
<dbReference type="Proteomes" id="UP000087171">
    <property type="component" value="Chromosome Ca2"/>
</dbReference>
<dbReference type="PaxDb" id="3827-XP_004491111.1"/>
<name>A0A1S2XLD1_CICAR</name>
<keyword evidence="5" id="KW-0964">Secreted</keyword>
<evidence type="ECO:0000256" key="6">
    <source>
        <dbReference type="ARBA" id="ARBA00022670"/>
    </source>
</evidence>
<dbReference type="Gene3D" id="3.30.70.80">
    <property type="entry name" value="Peptidase S8 propeptide/proteinase inhibitor I9"/>
    <property type="match status" value="1"/>
</dbReference>
<keyword evidence="4" id="KW-0052">Apoplast</keyword>
<dbReference type="InterPro" id="IPR010259">
    <property type="entry name" value="S8pro/Inhibitor_I9"/>
</dbReference>
<reference evidence="18" key="2">
    <citation type="submission" date="2025-08" db="UniProtKB">
        <authorList>
            <consortium name="RefSeq"/>
        </authorList>
    </citation>
    <scope>IDENTIFICATION</scope>
    <source>
        <tissue evidence="18">Etiolated seedlings</tissue>
    </source>
</reference>
<dbReference type="GO" id="GO:0009609">
    <property type="term" value="P:response to symbiotic bacterium"/>
    <property type="evidence" value="ECO:0007669"/>
    <property type="project" value="UniProtKB-ARBA"/>
</dbReference>
<evidence type="ECO:0000259" key="14">
    <source>
        <dbReference type="Pfam" id="PF00082"/>
    </source>
</evidence>
<comment type="similarity">
    <text evidence="3 12">Belongs to the peptidase S8 family.</text>
</comment>
<dbReference type="Gene3D" id="3.50.30.30">
    <property type="match status" value="1"/>
</dbReference>
<feature type="active site" description="Charge relay system" evidence="11 12">
    <location>
        <position position="152"/>
    </location>
</feature>
<feature type="active site" description="Charge relay system" evidence="11 12">
    <location>
        <position position="581"/>
    </location>
</feature>
<accession>A0A1S2XLD1</accession>
<feature type="domain" description="Peptidase S8/S53" evidence="14">
    <location>
        <begin position="143"/>
        <end position="619"/>
    </location>
</feature>
<keyword evidence="10" id="KW-0325">Glycoprotein</keyword>
<evidence type="ECO:0000256" key="10">
    <source>
        <dbReference type="ARBA" id="ARBA00023180"/>
    </source>
</evidence>
<feature type="active site" description="Charge relay system" evidence="11 12">
    <location>
        <position position="228"/>
    </location>
</feature>
<dbReference type="Pfam" id="PF17766">
    <property type="entry name" value="fn3_6"/>
    <property type="match status" value="1"/>
</dbReference>
<feature type="domain" description="Inhibitor I9" evidence="15">
    <location>
        <begin position="30"/>
        <end position="115"/>
    </location>
</feature>
<dbReference type="OrthoDB" id="10256524at2759"/>
<evidence type="ECO:0000256" key="4">
    <source>
        <dbReference type="ARBA" id="ARBA00022523"/>
    </source>
</evidence>
<keyword evidence="6 12" id="KW-0645">Protease</keyword>
<dbReference type="PROSITE" id="PS51892">
    <property type="entry name" value="SUBTILASE"/>
    <property type="match status" value="1"/>
</dbReference>
<evidence type="ECO:0000256" key="1">
    <source>
        <dbReference type="ARBA" id="ARBA00002076"/>
    </source>
</evidence>
<dbReference type="SUPFAM" id="SSF52743">
    <property type="entry name" value="Subtilisin-like"/>
    <property type="match status" value="1"/>
</dbReference>
<sequence>MVSSSITKLFLSSFILCIFLQEQSYALRKTYIVYLGGHSHGPNPSLGDLELATNSHYDLLASILGSHEKAKEATMYSYNKHINGFAALLEDEEASKIAKYPNVVSVFLSKEYKLHTTRSWDFLGLEKDGGISLDSAWWKARFGEDTIIANIDSGVWPEHESFSSTGYGPIPSKWRGNGVCDIDNFTTSITPTFCNRKLIGARIFSKNYEAKFGKLDPLNLTARDFVGHGTHTLSTAAGNFSPDVTIFGNGNGTAKGGSPRARVAVYKVCWSNTDTGGCHEADILEAFDNAIYDGVDVISSSLGGSDPYIEAFFTDGISIGSFHAVAKNVVVVCSAGNDGPSHRSVTNVAPWSFTVAASTIDRDFVSQISIGNKDSIKGASLNKGLPSGPSKKFYPMIHAIDARFPNATIQNARYCKPKTLDPAKVKGKILVCIRLEGTTSVAQGYEASIAGAVAVFVINDEKSGSILLAEPHPLPGASMDANEDIDIDEREWFGKGGTDVNITRKMVAYLSDATTNTGTKPAPIMAGFSSRGPSAVQPLILKPDITAPGVNILAAYSLAVGPSNLAQDTRRLPYNVQQGTSMSCPHVAGIVGLLKTLYPEWSPAAIKSAIMTTATTLDNTNQPIKDAFDQIATPFEYGSGHIQPNLAMAPGLVYDLTTTDYLNFICASDHNQNLLNIFSNNSYTCPEYYNIENLNYPSITVTSRGMEPIYVTRTVTNVGSPSTYVVQTQFEEFKVYVQPSSLTFNEIGEKKTFQVILEPTNVSFHGFAVFGKLIWTNGNHIVTSPIVVLKN</sequence>
<dbReference type="RefSeq" id="XP_004491111.1">
    <property type="nucleotide sequence ID" value="XM_004491054.3"/>
</dbReference>
<dbReference type="PROSITE" id="PS00138">
    <property type="entry name" value="SUBTILASE_SER"/>
    <property type="match status" value="1"/>
</dbReference>